<dbReference type="AlphaFoldDB" id="K1TU62"/>
<sequence>MAVTKIKPIKSTLSKALDYIQNPDKTDEKILVSSYGCSYETADIEFEFTIAQALDKGNNLAHHLIQSFAPGEVDYEKAHEIGRQLADAVTKGQHEYVLTT</sequence>
<dbReference type="EMBL" id="AJWY01004095">
    <property type="protein sequence ID" value="EKC73363.1"/>
    <property type="molecule type" value="Genomic_DNA"/>
</dbReference>
<feature type="domain" description="MobA/VirD2-like nuclease" evidence="1">
    <location>
        <begin position="19"/>
        <end position="100"/>
    </location>
</feature>
<comment type="caution">
    <text evidence="2">The sequence shown here is derived from an EMBL/GenBank/DDBJ whole genome shotgun (WGS) entry which is preliminary data.</text>
</comment>
<proteinExistence type="predicted"/>
<gene>
    <name evidence="2" type="ORF">LEA_06265</name>
</gene>
<accession>K1TU62</accession>
<evidence type="ECO:0000313" key="2">
    <source>
        <dbReference type="EMBL" id="EKC73363.1"/>
    </source>
</evidence>
<name>K1TU62_9ZZZZ</name>
<feature type="non-terminal residue" evidence="2">
    <location>
        <position position="100"/>
    </location>
</feature>
<protein>
    <submittedName>
        <fullName evidence="2">Relaxase/Mobilization nuclease domain protein</fullName>
    </submittedName>
</protein>
<dbReference type="InterPro" id="IPR005094">
    <property type="entry name" value="Endonuclease_MobA/VirD2"/>
</dbReference>
<reference evidence="2" key="1">
    <citation type="journal article" date="2013" name="Environ. Microbiol.">
        <title>Microbiota from the distal guts of lean and obese adolescents exhibit partial functional redundancy besides clear differences in community structure.</title>
        <authorList>
            <person name="Ferrer M."/>
            <person name="Ruiz A."/>
            <person name="Lanza F."/>
            <person name="Haange S.B."/>
            <person name="Oberbach A."/>
            <person name="Till H."/>
            <person name="Bargiela R."/>
            <person name="Campoy C."/>
            <person name="Segura M.T."/>
            <person name="Richter M."/>
            <person name="von Bergen M."/>
            <person name="Seifert J."/>
            <person name="Suarez A."/>
        </authorList>
    </citation>
    <scope>NUCLEOTIDE SEQUENCE</scope>
</reference>
<organism evidence="2">
    <name type="scientific">human gut metagenome</name>
    <dbReference type="NCBI Taxonomy" id="408170"/>
    <lineage>
        <taxon>unclassified sequences</taxon>
        <taxon>metagenomes</taxon>
        <taxon>organismal metagenomes</taxon>
    </lineage>
</organism>
<evidence type="ECO:0000259" key="1">
    <source>
        <dbReference type="Pfam" id="PF03432"/>
    </source>
</evidence>
<dbReference type="Pfam" id="PF03432">
    <property type="entry name" value="Relaxase"/>
    <property type="match status" value="1"/>
</dbReference>